<evidence type="ECO:0000256" key="5">
    <source>
        <dbReference type="ARBA" id="ARBA00048488"/>
    </source>
</evidence>
<comment type="catalytic activity">
    <reaction evidence="4 8">
        <text>L-methionyl-[protein] + [thioredoxin]-disulfide + H2O = L-methionyl-(S)-S-oxide-[protein] + [thioredoxin]-dithiol</text>
        <dbReference type="Rhea" id="RHEA:14217"/>
        <dbReference type="Rhea" id="RHEA-COMP:10698"/>
        <dbReference type="Rhea" id="RHEA-COMP:10700"/>
        <dbReference type="Rhea" id="RHEA-COMP:12313"/>
        <dbReference type="Rhea" id="RHEA-COMP:12315"/>
        <dbReference type="ChEBI" id="CHEBI:15377"/>
        <dbReference type="ChEBI" id="CHEBI:16044"/>
        <dbReference type="ChEBI" id="CHEBI:29950"/>
        <dbReference type="ChEBI" id="CHEBI:44120"/>
        <dbReference type="ChEBI" id="CHEBI:50058"/>
        <dbReference type="EC" id="1.8.4.11"/>
    </reaction>
</comment>
<comment type="catalytic activity">
    <reaction evidence="5 7">
        <text>L-methionyl-[protein] + [thioredoxin]-disulfide + H2O = L-methionyl-(R)-S-oxide-[protein] + [thioredoxin]-dithiol</text>
        <dbReference type="Rhea" id="RHEA:24164"/>
        <dbReference type="Rhea" id="RHEA-COMP:10698"/>
        <dbReference type="Rhea" id="RHEA-COMP:10700"/>
        <dbReference type="Rhea" id="RHEA-COMP:12313"/>
        <dbReference type="Rhea" id="RHEA-COMP:12314"/>
        <dbReference type="ChEBI" id="CHEBI:15377"/>
        <dbReference type="ChEBI" id="CHEBI:16044"/>
        <dbReference type="ChEBI" id="CHEBI:29950"/>
        <dbReference type="ChEBI" id="CHEBI:45764"/>
        <dbReference type="ChEBI" id="CHEBI:50058"/>
        <dbReference type="EC" id="1.8.4.12"/>
    </reaction>
</comment>
<dbReference type="PROSITE" id="PS51790">
    <property type="entry name" value="MSRB"/>
    <property type="match status" value="1"/>
</dbReference>
<dbReference type="InterPro" id="IPR002579">
    <property type="entry name" value="Met_Sox_Rdtase_MsrB_dom"/>
</dbReference>
<dbReference type="OrthoDB" id="4174719at2"/>
<gene>
    <name evidence="10" type="primary">msrAB</name>
    <name evidence="8" type="synonym">msrA</name>
    <name evidence="7" type="synonym">msrB</name>
    <name evidence="10" type="ORF">HMPREF9371_1157</name>
</gene>
<feature type="domain" description="MsrB" evidence="9">
    <location>
        <begin position="170"/>
        <end position="293"/>
    </location>
</feature>
<protein>
    <recommendedName>
        <fullName evidence="7 8">Multifunctional fusion protein</fullName>
    </recommendedName>
    <domain>
        <recommendedName>
            <fullName evidence="8">Peptide methionine sulfoxide reductase MsrA</fullName>
            <shortName evidence="8">Protein-methionine-S-oxide reductase</shortName>
            <ecNumber evidence="8">1.8.4.11</ecNumber>
        </recommendedName>
        <alternativeName>
            <fullName evidence="8">Peptide-methionine (S)-S-oxide reductase</fullName>
            <shortName evidence="8">Peptide Met(O) reductase</shortName>
        </alternativeName>
    </domain>
    <domain>
        <recommendedName>
            <fullName evidence="7">Peptide methionine sulfoxide reductase MsrB</fullName>
            <ecNumber evidence="7">1.8.4.12</ecNumber>
        </recommendedName>
        <alternativeName>
            <fullName evidence="7">Peptide-methionine (R)-S-oxide reductase</fullName>
        </alternativeName>
    </domain>
</protein>
<dbReference type="Gene3D" id="3.30.1060.10">
    <property type="entry name" value="Peptide methionine sulphoxide reductase MsrA"/>
    <property type="match status" value="1"/>
</dbReference>
<evidence type="ECO:0000256" key="4">
    <source>
        <dbReference type="ARBA" id="ARBA00047806"/>
    </source>
</evidence>
<evidence type="ECO:0000256" key="1">
    <source>
        <dbReference type="ARBA" id="ARBA00023002"/>
    </source>
</evidence>
<dbReference type="GO" id="GO:0008113">
    <property type="term" value="F:peptide-methionine (S)-S-oxide reductase activity"/>
    <property type="evidence" value="ECO:0007669"/>
    <property type="project" value="UniProtKB-UniRule"/>
</dbReference>
<dbReference type="InterPro" id="IPR050162">
    <property type="entry name" value="MsrA_MetSO_reductase"/>
</dbReference>
<reference evidence="10 11" key="1">
    <citation type="submission" date="2011-05" db="EMBL/GenBank/DDBJ databases">
        <authorList>
            <person name="Muzny D."/>
            <person name="Qin X."/>
            <person name="Deng J."/>
            <person name="Jiang H."/>
            <person name="Liu Y."/>
            <person name="Qu J."/>
            <person name="Song X.-Z."/>
            <person name="Zhang L."/>
            <person name="Thornton R."/>
            <person name="Coyle M."/>
            <person name="Francisco L."/>
            <person name="Jackson L."/>
            <person name="Javaid M."/>
            <person name="Korchina V."/>
            <person name="Kovar C."/>
            <person name="Mata R."/>
            <person name="Mathew T."/>
            <person name="Ngo R."/>
            <person name="Nguyen L."/>
            <person name="Nguyen N."/>
            <person name="Okwuonu G."/>
            <person name="Ongeri F."/>
            <person name="Pham C."/>
            <person name="Simmons D."/>
            <person name="Wilczek-Boney K."/>
            <person name="Hale W."/>
            <person name="Jakkamsetti A."/>
            <person name="Pham P."/>
            <person name="Ruth R."/>
            <person name="San Lucas F."/>
            <person name="Warren J."/>
            <person name="Zhang J."/>
            <person name="Zhao Z."/>
            <person name="Zhou C."/>
            <person name="Zhu D."/>
            <person name="Lee S."/>
            <person name="Bess C."/>
            <person name="Blankenburg K."/>
            <person name="Forbes L."/>
            <person name="Fu Q."/>
            <person name="Gubbala S."/>
            <person name="Hirani K."/>
            <person name="Jayaseelan J.C."/>
            <person name="Lara F."/>
            <person name="Munidasa M."/>
            <person name="Palculict T."/>
            <person name="Patil S."/>
            <person name="Pu L.-L."/>
            <person name="Saada N."/>
            <person name="Tang L."/>
            <person name="Weissenberger G."/>
            <person name="Zhu Y."/>
            <person name="Hemphill L."/>
            <person name="Shang Y."/>
            <person name="Youmans B."/>
            <person name="Ayvaz T."/>
            <person name="Ross M."/>
            <person name="Santibanez J."/>
            <person name="Aqrawi P."/>
            <person name="Gross S."/>
            <person name="Joshi V."/>
            <person name="Fowler G."/>
            <person name="Nazareth L."/>
            <person name="Reid J."/>
            <person name="Worley K."/>
            <person name="Petrosino J."/>
            <person name="Highlander S."/>
            <person name="Gibbs R."/>
        </authorList>
    </citation>
    <scope>NUCLEOTIDE SEQUENCE [LARGE SCALE GENOMIC DNA]</scope>
    <source>
        <strain evidence="10 11">871</strain>
    </source>
</reference>
<comment type="function">
    <text evidence="3 8">Has an important function as a repair enzyme for proteins that have been inactivated by oxidation. Catalyzes the reversible oxidation-reduction of methionine sulfoxide in proteins to methionine.</text>
</comment>
<dbReference type="HOGENOM" id="CLU_031040_1_0_4"/>
<evidence type="ECO:0000313" key="10">
    <source>
        <dbReference type="EMBL" id="EGY52647.1"/>
    </source>
</evidence>
<sequence>MIRDIYLAGGCFWGVEAYFRRIEGIVSAVSGYANGRTEHPSYEQVCRENSGHAETVRLQYDDSRLPLPHLLAHYFRLIDPTSLNRQGNDVGEQYRTGIYYTDEADRPVAEAALQRLQRHYRRPLQVALEPLRQFFPAEDHHQDYLGKHPHGYCHINLAAASVPLSAAEKQPELLDSLSPLSFEVTQNSATERPFSHPYEREFSPGVYVDIVDGTPLFLSTDKFDAGCGWPSFSRPIGENALDELPDHSHGMQRIEVRSREAGSHLGHVFPDGPAEQGGLRYCINGASLRFIPLADLEAAGLGYLKACFDVGGGPNASD</sequence>
<dbReference type="GO" id="GO:0033744">
    <property type="term" value="F:L-methionine:thioredoxin-disulfide S-oxidoreductase activity"/>
    <property type="evidence" value="ECO:0007669"/>
    <property type="project" value="RHEA"/>
</dbReference>
<evidence type="ECO:0000313" key="11">
    <source>
        <dbReference type="Proteomes" id="UP000003019"/>
    </source>
</evidence>
<dbReference type="InterPro" id="IPR002569">
    <property type="entry name" value="Met_Sox_Rdtase_MsrA_dom"/>
</dbReference>
<dbReference type="GO" id="GO:0034599">
    <property type="term" value="P:cellular response to oxidative stress"/>
    <property type="evidence" value="ECO:0007669"/>
    <property type="project" value="TreeGrafter"/>
</dbReference>
<dbReference type="InterPro" id="IPR036509">
    <property type="entry name" value="Met_Sox_Rdtase_MsrA_sf"/>
</dbReference>
<accession>G4CHR8</accession>
<dbReference type="AlphaFoldDB" id="G4CHR8"/>
<dbReference type="Proteomes" id="UP000003019">
    <property type="component" value="Unassembled WGS sequence"/>
</dbReference>
<comment type="similarity">
    <text evidence="7">Belongs to the MsrB Met sulfoxide reductase family.</text>
</comment>
<dbReference type="HAMAP" id="MF_01400">
    <property type="entry name" value="MsrB"/>
    <property type="match status" value="1"/>
</dbReference>
<dbReference type="NCBIfam" id="TIGR00401">
    <property type="entry name" value="msrA"/>
    <property type="match status" value="1"/>
</dbReference>
<dbReference type="FunFam" id="2.170.150.20:FF:000003">
    <property type="entry name" value="Peptide methionine sulfoxide reductase MsrB"/>
    <property type="match status" value="1"/>
</dbReference>
<evidence type="ECO:0000256" key="2">
    <source>
        <dbReference type="ARBA" id="ARBA00023268"/>
    </source>
</evidence>
<dbReference type="Pfam" id="PF01625">
    <property type="entry name" value="PMSR"/>
    <property type="match status" value="1"/>
</dbReference>
<feature type="active site" description="Nucleophile" evidence="7">
    <location>
        <position position="282"/>
    </location>
</feature>
<keyword evidence="2" id="KW-0511">Multifunctional enzyme</keyword>
<dbReference type="EMBL" id="AGAY01000043">
    <property type="protein sequence ID" value="EGY52647.1"/>
    <property type="molecule type" value="Genomic_DNA"/>
</dbReference>
<evidence type="ECO:0000256" key="7">
    <source>
        <dbReference type="HAMAP-Rule" id="MF_01400"/>
    </source>
</evidence>
<evidence type="ECO:0000259" key="9">
    <source>
        <dbReference type="PROSITE" id="PS51790"/>
    </source>
</evidence>
<dbReference type="SUPFAM" id="SSF55068">
    <property type="entry name" value="Peptide methionine sulfoxide reductase"/>
    <property type="match status" value="1"/>
</dbReference>
<evidence type="ECO:0000256" key="3">
    <source>
        <dbReference type="ARBA" id="ARBA00024679"/>
    </source>
</evidence>
<dbReference type="Gene3D" id="2.170.150.20">
    <property type="entry name" value="Peptide methionine sulfoxide reductase"/>
    <property type="match status" value="1"/>
</dbReference>
<keyword evidence="1 7" id="KW-0560">Oxidoreductase</keyword>
<feature type="active site" evidence="8">
    <location>
        <position position="11"/>
    </location>
</feature>
<dbReference type="InterPro" id="IPR011057">
    <property type="entry name" value="Mss4-like_sf"/>
</dbReference>
<evidence type="ECO:0000256" key="6">
    <source>
        <dbReference type="ARBA" id="ARBA00048782"/>
    </source>
</evidence>
<dbReference type="GO" id="GO:0033743">
    <property type="term" value="F:peptide-methionine (R)-S-oxide reductase activity"/>
    <property type="evidence" value="ECO:0007669"/>
    <property type="project" value="UniProtKB-UniRule"/>
</dbReference>
<dbReference type="STRING" id="1032488.HMPREF9371_1157"/>
<dbReference type="NCBIfam" id="TIGR00357">
    <property type="entry name" value="peptide-methionine (R)-S-oxide reductase MsrB"/>
    <property type="match status" value="1"/>
</dbReference>
<comment type="catalytic activity">
    <reaction evidence="6 8">
        <text>[thioredoxin]-disulfide + L-methionine + H2O = L-methionine (S)-S-oxide + [thioredoxin]-dithiol</text>
        <dbReference type="Rhea" id="RHEA:19993"/>
        <dbReference type="Rhea" id="RHEA-COMP:10698"/>
        <dbReference type="Rhea" id="RHEA-COMP:10700"/>
        <dbReference type="ChEBI" id="CHEBI:15377"/>
        <dbReference type="ChEBI" id="CHEBI:29950"/>
        <dbReference type="ChEBI" id="CHEBI:50058"/>
        <dbReference type="ChEBI" id="CHEBI:57844"/>
        <dbReference type="ChEBI" id="CHEBI:58772"/>
        <dbReference type="EC" id="1.8.4.11"/>
    </reaction>
</comment>
<dbReference type="SUPFAM" id="SSF51316">
    <property type="entry name" value="Mss4-like"/>
    <property type="match status" value="1"/>
</dbReference>
<dbReference type="HAMAP" id="MF_01401">
    <property type="entry name" value="MsrA"/>
    <property type="match status" value="1"/>
</dbReference>
<dbReference type="PANTHER" id="PTHR42799">
    <property type="entry name" value="MITOCHONDRIAL PEPTIDE METHIONINE SULFOXIDE REDUCTASE"/>
    <property type="match status" value="1"/>
</dbReference>
<dbReference type="PATRIC" id="fig|1032488.3.peg.1086"/>
<keyword evidence="11" id="KW-1185">Reference proteome</keyword>
<dbReference type="Pfam" id="PF01641">
    <property type="entry name" value="SelR"/>
    <property type="match status" value="1"/>
</dbReference>
<comment type="similarity">
    <text evidence="8">Belongs to the MsrA Met sulfoxide reductase family.</text>
</comment>
<dbReference type="GO" id="GO:0005737">
    <property type="term" value="C:cytoplasm"/>
    <property type="evidence" value="ECO:0007669"/>
    <property type="project" value="TreeGrafter"/>
</dbReference>
<proteinExistence type="inferred from homology"/>
<comment type="caution">
    <text evidence="10">The sequence shown here is derived from an EMBL/GenBank/DDBJ whole genome shotgun (WGS) entry which is preliminary data.</text>
</comment>
<evidence type="ECO:0000256" key="8">
    <source>
        <dbReference type="HAMAP-Rule" id="MF_01401"/>
    </source>
</evidence>
<organism evidence="10 11">
    <name type="scientific">Neisseria shayeganii 871</name>
    <dbReference type="NCBI Taxonomy" id="1032488"/>
    <lineage>
        <taxon>Bacteria</taxon>
        <taxon>Pseudomonadati</taxon>
        <taxon>Pseudomonadota</taxon>
        <taxon>Betaproteobacteria</taxon>
        <taxon>Neisseriales</taxon>
        <taxon>Neisseriaceae</taxon>
        <taxon>Neisseria</taxon>
    </lineage>
</organism>
<name>G4CHR8_9NEIS</name>
<dbReference type="EC" id="1.8.4.12" evidence="7"/>
<dbReference type="PANTHER" id="PTHR42799:SF2">
    <property type="entry name" value="MITOCHONDRIAL PEPTIDE METHIONINE SULFOXIDE REDUCTASE"/>
    <property type="match status" value="1"/>
</dbReference>
<comment type="caution">
    <text evidence="7">Lacks conserved residue(s) required for the propagation of feature annotation.</text>
</comment>
<dbReference type="EC" id="1.8.4.11" evidence="8"/>